<sequence>MSPRNLPTGFPYIIIILVTHKLHPLSVYRIFQSWISPDVKEWRTQLKIGVPIGFAIFFETSIFAAVTFFMTAYDTNTIAAHQAAINFASLLYMVPLSIAFTLTIAVGFEVGAERQKEAKTYSYLGIILAVSMSLLAGLILYLFDDTIAQLYSTDDTVIELTKNFIIYAIFFQLSDGFGAPLQGILRGYKDVNITLVMAFISYWGIGLPSGYLLANYTDFGPYGYWLSLTIGLTAGAITLLIRMLIIQRKKLHAH</sequence>
<evidence type="ECO:0000256" key="6">
    <source>
        <dbReference type="SAM" id="Phobius"/>
    </source>
</evidence>
<keyword evidence="6" id="KW-0812">Transmembrane</keyword>
<feature type="transmembrane region" description="Helical" evidence="6">
    <location>
        <begin position="193"/>
        <end position="212"/>
    </location>
</feature>
<dbReference type="GO" id="GO:0005886">
    <property type="term" value="C:plasma membrane"/>
    <property type="evidence" value="ECO:0007669"/>
    <property type="project" value="TreeGrafter"/>
</dbReference>
<evidence type="ECO:0000256" key="4">
    <source>
        <dbReference type="ARBA" id="ARBA00022448"/>
    </source>
</evidence>
<feature type="transmembrane region" description="Helical" evidence="6">
    <location>
        <begin position="120"/>
        <end position="143"/>
    </location>
</feature>
<dbReference type="Proteomes" id="UP000028868">
    <property type="component" value="Unassembled WGS sequence"/>
</dbReference>
<keyword evidence="8" id="KW-1185">Reference proteome</keyword>
<comment type="caution">
    <text evidence="7">The sequence shown here is derived from an EMBL/GenBank/DDBJ whole genome shotgun (WGS) entry which is preliminary data.</text>
</comment>
<dbReference type="PANTHER" id="PTHR43298">
    <property type="entry name" value="MULTIDRUG RESISTANCE PROTEIN NORM-RELATED"/>
    <property type="match status" value="1"/>
</dbReference>
<feature type="transmembrane region" description="Helical" evidence="6">
    <location>
        <begin position="163"/>
        <end position="181"/>
    </location>
</feature>
<evidence type="ECO:0000313" key="7">
    <source>
        <dbReference type="EMBL" id="CDQ24749.1"/>
    </source>
</evidence>
<dbReference type="Pfam" id="PF01554">
    <property type="entry name" value="MatE"/>
    <property type="match status" value="1"/>
</dbReference>
<comment type="function">
    <text evidence="1">Multidrug efflux pump.</text>
</comment>
<evidence type="ECO:0000256" key="3">
    <source>
        <dbReference type="ARBA" id="ARBA00020268"/>
    </source>
</evidence>
<reference evidence="7 8" key="2">
    <citation type="submission" date="2014-05" db="EMBL/GenBank/DDBJ databases">
        <title>Draft genome sequence of Halobacillus karajensis HK-03.</title>
        <authorList>
            <person name="Khelaifia S."/>
            <person name="Croce O."/>
            <person name="Lagier J.C."/>
            <person name="Raoult D."/>
        </authorList>
    </citation>
    <scope>NUCLEOTIDE SEQUENCE [LARGE SCALE GENOMIC DNA]</scope>
    <source>
        <strain evidence="7 8">HD-03</strain>
    </source>
</reference>
<feature type="transmembrane region" description="Helical" evidence="6">
    <location>
        <begin position="12"/>
        <end position="31"/>
    </location>
</feature>
<name>A0A024P6T6_9BACI</name>
<comment type="similarity">
    <text evidence="2">Belongs to the multi antimicrobial extrusion (MATE) (TC 2.A.66.1) family.</text>
</comment>
<evidence type="ECO:0000256" key="2">
    <source>
        <dbReference type="ARBA" id="ARBA00010199"/>
    </source>
</evidence>
<proteinExistence type="inferred from homology"/>
<dbReference type="PANTHER" id="PTHR43298:SF2">
    <property type="entry name" value="FMN_FAD EXPORTER YEEO-RELATED"/>
    <property type="match status" value="1"/>
</dbReference>
<dbReference type="AlphaFoldDB" id="A0A024P6T6"/>
<keyword evidence="6" id="KW-1133">Transmembrane helix</keyword>
<evidence type="ECO:0000256" key="1">
    <source>
        <dbReference type="ARBA" id="ARBA00003408"/>
    </source>
</evidence>
<dbReference type="GO" id="GO:0015297">
    <property type="term" value="F:antiporter activity"/>
    <property type="evidence" value="ECO:0007669"/>
    <property type="project" value="InterPro"/>
</dbReference>
<dbReference type="InterPro" id="IPR002528">
    <property type="entry name" value="MATE_fam"/>
</dbReference>
<organism evidence="7 8">
    <name type="scientific">Halobacillus karajensis</name>
    <dbReference type="NCBI Taxonomy" id="195088"/>
    <lineage>
        <taxon>Bacteria</taxon>
        <taxon>Bacillati</taxon>
        <taxon>Bacillota</taxon>
        <taxon>Bacilli</taxon>
        <taxon>Bacillales</taxon>
        <taxon>Bacillaceae</taxon>
        <taxon>Halobacillus</taxon>
    </lineage>
</organism>
<gene>
    <name evidence="7" type="primary">norM_2</name>
    <name evidence="7" type="ORF">BN983_03046</name>
</gene>
<feature type="transmembrane region" description="Helical" evidence="6">
    <location>
        <begin position="52"/>
        <end position="73"/>
    </location>
</feature>
<evidence type="ECO:0000313" key="8">
    <source>
        <dbReference type="Proteomes" id="UP000028868"/>
    </source>
</evidence>
<keyword evidence="6" id="KW-0472">Membrane</keyword>
<accession>A0A024P6T6</accession>
<feature type="transmembrane region" description="Helical" evidence="6">
    <location>
        <begin position="85"/>
        <end position="108"/>
    </location>
</feature>
<dbReference type="EMBL" id="CCDI010000004">
    <property type="protein sequence ID" value="CDQ24749.1"/>
    <property type="molecule type" value="Genomic_DNA"/>
</dbReference>
<feature type="transmembrane region" description="Helical" evidence="6">
    <location>
        <begin position="224"/>
        <end position="245"/>
    </location>
</feature>
<protein>
    <recommendedName>
        <fullName evidence="3">Probable multidrug resistance protein NorM</fullName>
    </recommendedName>
    <alternativeName>
        <fullName evidence="5">Multidrug-efflux transporter</fullName>
    </alternativeName>
</protein>
<reference evidence="8" key="1">
    <citation type="submission" date="2014-03" db="EMBL/GenBank/DDBJ databases">
        <authorList>
            <person name="Urmite Genomes U."/>
        </authorList>
    </citation>
    <scope>NUCLEOTIDE SEQUENCE [LARGE SCALE GENOMIC DNA]</scope>
    <source>
        <strain evidence="8">HD-03</strain>
    </source>
</reference>
<dbReference type="GO" id="GO:0042910">
    <property type="term" value="F:xenobiotic transmembrane transporter activity"/>
    <property type="evidence" value="ECO:0007669"/>
    <property type="project" value="InterPro"/>
</dbReference>
<evidence type="ECO:0000256" key="5">
    <source>
        <dbReference type="ARBA" id="ARBA00031636"/>
    </source>
</evidence>
<dbReference type="NCBIfam" id="TIGR00797">
    <property type="entry name" value="matE"/>
    <property type="match status" value="1"/>
</dbReference>
<dbReference type="InterPro" id="IPR050222">
    <property type="entry name" value="MATE_MdtK"/>
</dbReference>
<keyword evidence="4" id="KW-0813">Transport</keyword>